<evidence type="ECO:0000313" key="2">
    <source>
        <dbReference type="EMBL" id="TKB99463.1"/>
    </source>
</evidence>
<feature type="transmembrane region" description="Helical" evidence="1">
    <location>
        <begin position="144"/>
        <end position="165"/>
    </location>
</feature>
<gene>
    <name evidence="2" type="ORF">FA045_13360</name>
</gene>
<proteinExistence type="predicted"/>
<reference evidence="2 3" key="1">
    <citation type="submission" date="2019-04" db="EMBL/GenBank/DDBJ databases">
        <title>Pedobacter sp. AR-2-6 sp. nov., isolated from Arctic soil.</title>
        <authorList>
            <person name="Dahal R.H."/>
            <person name="Kim D.-U."/>
        </authorList>
    </citation>
    <scope>NUCLEOTIDE SEQUENCE [LARGE SCALE GENOMIC DNA]</scope>
    <source>
        <strain evidence="2 3">AR-2-6</strain>
    </source>
</reference>
<dbReference type="RefSeq" id="WP_136877580.1">
    <property type="nucleotide sequence ID" value="NZ_SWBO01000007.1"/>
</dbReference>
<sequence length="171" mass="19779">MNSKTILLNIFRWFVLLFVQIFLLRNLNYYNLSTPFIYILFILVLPFRIPNLLLFLIAFGTGLTIDAFYDTLGVHTSACVALAFVRILFISVSVNRDAFDEPEPSLGNMGFKWFLLYAFLCTIVHHIIVFVLEAFKFSEIGYTLGRALISVIFTLFIVLLVEFTFHNRKSN</sequence>
<dbReference type="AlphaFoldDB" id="A0A4U1C1K3"/>
<dbReference type="Proteomes" id="UP000310477">
    <property type="component" value="Unassembled WGS sequence"/>
</dbReference>
<evidence type="ECO:0000313" key="3">
    <source>
        <dbReference type="Proteomes" id="UP000310477"/>
    </source>
</evidence>
<name>A0A4U1C1K3_9SPHI</name>
<evidence type="ECO:0000256" key="1">
    <source>
        <dbReference type="SAM" id="Phobius"/>
    </source>
</evidence>
<protein>
    <submittedName>
        <fullName evidence="2">Rod shape-determining protein MreD</fullName>
    </submittedName>
</protein>
<accession>A0A4U1C1K3</accession>
<feature type="transmembrane region" description="Helical" evidence="1">
    <location>
        <begin position="72"/>
        <end position="92"/>
    </location>
</feature>
<organism evidence="2 3">
    <name type="scientific">Pedobacter cryotolerans</name>
    <dbReference type="NCBI Taxonomy" id="2571270"/>
    <lineage>
        <taxon>Bacteria</taxon>
        <taxon>Pseudomonadati</taxon>
        <taxon>Bacteroidota</taxon>
        <taxon>Sphingobacteriia</taxon>
        <taxon>Sphingobacteriales</taxon>
        <taxon>Sphingobacteriaceae</taxon>
        <taxon>Pedobacter</taxon>
    </lineage>
</organism>
<comment type="caution">
    <text evidence="2">The sequence shown here is derived from an EMBL/GenBank/DDBJ whole genome shotgun (WGS) entry which is preliminary data.</text>
</comment>
<keyword evidence="1" id="KW-0812">Transmembrane</keyword>
<keyword evidence="1" id="KW-1133">Transmembrane helix</keyword>
<keyword evidence="1" id="KW-0472">Membrane</keyword>
<feature type="transmembrane region" description="Helical" evidence="1">
    <location>
        <begin position="36"/>
        <end position="60"/>
    </location>
</feature>
<dbReference type="EMBL" id="SWBO01000007">
    <property type="protein sequence ID" value="TKB99463.1"/>
    <property type="molecule type" value="Genomic_DNA"/>
</dbReference>
<dbReference type="OrthoDB" id="1132160at2"/>
<feature type="transmembrane region" description="Helical" evidence="1">
    <location>
        <begin position="113"/>
        <end position="132"/>
    </location>
</feature>
<feature type="transmembrane region" description="Helical" evidence="1">
    <location>
        <begin position="6"/>
        <end position="24"/>
    </location>
</feature>
<keyword evidence="3" id="KW-1185">Reference proteome</keyword>